<dbReference type="HOGENOM" id="CLU_109798_0_0_10"/>
<proteinExistence type="predicted"/>
<accession>A4SDU7</accession>
<evidence type="ECO:0000313" key="1">
    <source>
        <dbReference type="EMBL" id="ABP36656.1"/>
    </source>
</evidence>
<name>A4SDU7_CHLPM</name>
<organism evidence="1">
    <name type="scientific">Chlorobium phaeovibrioides (strain DSM 265 / 1930)</name>
    <name type="common">Prosthecochloris vibrioformis (strain DSM 265)</name>
    <dbReference type="NCBI Taxonomy" id="290318"/>
    <lineage>
        <taxon>Bacteria</taxon>
        <taxon>Pseudomonadati</taxon>
        <taxon>Chlorobiota</taxon>
        <taxon>Chlorobiia</taxon>
        <taxon>Chlorobiales</taxon>
        <taxon>Chlorobiaceae</taxon>
        <taxon>Chlorobium/Pelodictyon group</taxon>
        <taxon>Chlorobium</taxon>
    </lineage>
</organism>
<protein>
    <recommendedName>
        <fullName evidence="2">DUF4276 family protein</fullName>
    </recommendedName>
</protein>
<dbReference type="KEGG" id="pvi:Cvib_0638"/>
<reference evidence="1" key="1">
    <citation type="submission" date="2007-03" db="EMBL/GenBank/DDBJ databases">
        <title>Complete sequence of Prosthecochloris vibrioformis DSM 265.</title>
        <authorList>
            <consortium name="US DOE Joint Genome Institute"/>
            <person name="Copeland A."/>
            <person name="Lucas S."/>
            <person name="Lapidus A."/>
            <person name="Barry K."/>
            <person name="Detter J.C."/>
            <person name="Glavina del Rio T."/>
            <person name="Hammon N."/>
            <person name="Israni S."/>
            <person name="Pitluck S."/>
            <person name="Schmutz J."/>
            <person name="Larimer F."/>
            <person name="Land M."/>
            <person name="Hauser L."/>
            <person name="Mikhailova N."/>
            <person name="Li T."/>
            <person name="Overmann J."/>
            <person name="Schuster S.C."/>
            <person name="Bryant D.A."/>
            <person name="Richardson P."/>
        </authorList>
    </citation>
    <scope>NUCLEOTIDE SEQUENCE [LARGE SCALE GENOMIC DNA]</scope>
    <source>
        <strain evidence="1">DSM 265</strain>
    </source>
</reference>
<dbReference type="EMBL" id="CP000607">
    <property type="protein sequence ID" value="ABP36656.1"/>
    <property type="molecule type" value="Genomic_DNA"/>
</dbReference>
<gene>
    <name evidence="1" type="ordered locus">Cvib_0638</name>
</gene>
<dbReference type="InterPro" id="IPR025455">
    <property type="entry name" value="DUF4276"/>
</dbReference>
<dbReference type="Pfam" id="PF14103">
    <property type="entry name" value="DUF4276"/>
    <property type="match status" value="1"/>
</dbReference>
<dbReference type="AlphaFoldDB" id="A4SDU7"/>
<evidence type="ECO:0008006" key="2">
    <source>
        <dbReference type="Google" id="ProtNLM"/>
    </source>
</evidence>
<dbReference type="STRING" id="290318.Cvib_0638"/>
<dbReference type="eggNOG" id="ENOG502ZYZ6">
    <property type="taxonomic scope" value="Bacteria"/>
</dbReference>
<sequence>MRNKSRLLQELPARLRGYRSLIDNGDDIGIVVLIDRDSDDCAQLKFRLELMARDAGLGTKTSTKDARFIVVNRIAIEELEAWFIGDHEALKKAFTSLRGKSFPKSFANPDSCGTWEHLHRFLKKQGIYKGSYPKIAAAKAIAMHMEIERNTSKSFRQFVRGVDALVAQCEI</sequence>